<proteinExistence type="predicted"/>
<protein>
    <submittedName>
        <fullName evidence="2">Uncharacterized protein</fullName>
    </submittedName>
</protein>
<name>A0A4V2JYM4_9APHY</name>
<accession>A0A4V2JYM4</accession>
<feature type="region of interest" description="Disordered" evidence="1">
    <location>
        <begin position="102"/>
        <end position="126"/>
    </location>
</feature>
<reference evidence="2" key="1">
    <citation type="submission" date="2019-01" db="EMBL/GenBank/DDBJ databases">
        <title>Draft genome sequences of three monokaryotic isolates of the white-rot basidiomycete fungus Dichomitus squalens.</title>
        <authorList>
            <consortium name="DOE Joint Genome Institute"/>
            <person name="Lopez S.C."/>
            <person name="Andreopoulos B."/>
            <person name="Pangilinan J."/>
            <person name="Lipzen A."/>
            <person name="Riley R."/>
            <person name="Ahrendt S."/>
            <person name="Ng V."/>
            <person name="Barry K."/>
            <person name="Daum C."/>
            <person name="Grigoriev I.V."/>
            <person name="Hilden K.S."/>
            <person name="Makela M.R."/>
            <person name="de Vries R.P."/>
        </authorList>
    </citation>
    <scope>NUCLEOTIDE SEQUENCE [LARGE SCALE GENOMIC DNA]</scope>
    <source>
        <strain evidence="2">OM18370.1</strain>
    </source>
</reference>
<dbReference type="Proteomes" id="UP000292957">
    <property type="component" value="Unassembled WGS sequence"/>
</dbReference>
<sequence length="353" mass="38125">MHVHSTLCPGGDLLLTSAYFSGIHVYPAQLLHLYLEHETHLRELVRGDKGFNFTGRPIPAGIDTFVAIWNKDEHCLYGFSTEEREREGIYKAEGGRRCGQRGLARYGTDVPGNRTKGRKGRGGTEAQTYQQDVAARRHRLVPNDTLRQSARNLDADVRLHVANIVVLLEKGAVWSAGGLGGGNGGFRGVVGAERKAGRGCHGRYAERGRDTSAIVLTTRPPPPAELLYPTLLCEEKMEDRFKLSREERQLLERLKADTLCASPAALRNPATIASALATTIDLRNQAGLNLGSEAGSPSNAGSLGPDVGLSQLLNVEGFVLETTHANGEDTTMEFNSDIAEGDPDAAVDDTNAS</sequence>
<dbReference type="AlphaFoldDB" id="A0A4V2JYM4"/>
<evidence type="ECO:0000313" key="2">
    <source>
        <dbReference type="EMBL" id="TBU21713.1"/>
    </source>
</evidence>
<dbReference type="EMBL" id="ML143582">
    <property type="protein sequence ID" value="TBU21713.1"/>
    <property type="molecule type" value="Genomic_DNA"/>
</dbReference>
<gene>
    <name evidence="2" type="ORF">BD311DRAFT_743422</name>
</gene>
<evidence type="ECO:0000256" key="1">
    <source>
        <dbReference type="SAM" id="MobiDB-lite"/>
    </source>
</evidence>
<dbReference type="OrthoDB" id="2765805at2759"/>
<organism evidence="2">
    <name type="scientific">Dichomitus squalens</name>
    <dbReference type="NCBI Taxonomy" id="114155"/>
    <lineage>
        <taxon>Eukaryota</taxon>
        <taxon>Fungi</taxon>
        <taxon>Dikarya</taxon>
        <taxon>Basidiomycota</taxon>
        <taxon>Agaricomycotina</taxon>
        <taxon>Agaricomycetes</taxon>
        <taxon>Polyporales</taxon>
        <taxon>Polyporaceae</taxon>
        <taxon>Dichomitus</taxon>
    </lineage>
</organism>